<proteinExistence type="predicted"/>
<accession>A0A4D6KUK8</accession>
<evidence type="ECO:0000313" key="2">
    <source>
        <dbReference type="EMBL" id="QCD81388.1"/>
    </source>
</evidence>
<feature type="region of interest" description="Disordered" evidence="1">
    <location>
        <begin position="67"/>
        <end position="90"/>
    </location>
</feature>
<gene>
    <name evidence="2" type="ORF">DEO72_LG2g1713</name>
</gene>
<reference evidence="2 3" key="1">
    <citation type="submission" date="2019-04" db="EMBL/GenBank/DDBJ databases">
        <title>An improved genome assembly and genetic linkage map for asparagus bean, Vigna unguiculata ssp. sesquipedialis.</title>
        <authorList>
            <person name="Xia Q."/>
            <person name="Zhang R."/>
            <person name="Dong Y."/>
        </authorList>
    </citation>
    <scope>NUCLEOTIDE SEQUENCE [LARGE SCALE GENOMIC DNA]</scope>
    <source>
        <tissue evidence="2">Leaf</tissue>
    </source>
</reference>
<dbReference type="AlphaFoldDB" id="A0A4D6KUK8"/>
<name>A0A4D6KUK8_VIGUN</name>
<evidence type="ECO:0000256" key="1">
    <source>
        <dbReference type="SAM" id="MobiDB-lite"/>
    </source>
</evidence>
<protein>
    <submittedName>
        <fullName evidence="2">Uncharacterized protein</fullName>
    </submittedName>
</protein>
<keyword evidence="3" id="KW-1185">Reference proteome</keyword>
<dbReference type="Proteomes" id="UP000501690">
    <property type="component" value="Linkage Group LG2"/>
</dbReference>
<organism evidence="2 3">
    <name type="scientific">Vigna unguiculata</name>
    <name type="common">Cowpea</name>
    <dbReference type="NCBI Taxonomy" id="3917"/>
    <lineage>
        <taxon>Eukaryota</taxon>
        <taxon>Viridiplantae</taxon>
        <taxon>Streptophyta</taxon>
        <taxon>Embryophyta</taxon>
        <taxon>Tracheophyta</taxon>
        <taxon>Spermatophyta</taxon>
        <taxon>Magnoliopsida</taxon>
        <taxon>eudicotyledons</taxon>
        <taxon>Gunneridae</taxon>
        <taxon>Pentapetalae</taxon>
        <taxon>rosids</taxon>
        <taxon>fabids</taxon>
        <taxon>Fabales</taxon>
        <taxon>Fabaceae</taxon>
        <taxon>Papilionoideae</taxon>
        <taxon>50 kb inversion clade</taxon>
        <taxon>NPAAA clade</taxon>
        <taxon>indigoferoid/millettioid clade</taxon>
        <taxon>Phaseoleae</taxon>
        <taxon>Vigna</taxon>
    </lineage>
</organism>
<evidence type="ECO:0000313" key="3">
    <source>
        <dbReference type="Proteomes" id="UP000501690"/>
    </source>
</evidence>
<sequence length="90" mass="9817">MVARQFPWLLREEEGGARCRFVVVARTVAEVCVSGSICENGAGTMVRSVNGEVLRWLSETAARMEEDGGGAQSYWTREEDGVAVHGGRKT</sequence>
<dbReference type="EMBL" id="CP039346">
    <property type="protein sequence ID" value="QCD81388.1"/>
    <property type="molecule type" value="Genomic_DNA"/>
</dbReference>